<dbReference type="RefSeq" id="WP_092461329.1">
    <property type="nucleotide sequence ID" value="NZ_BJEE01000002.1"/>
</dbReference>
<keyword evidence="3" id="KW-0963">Cytoplasm</keyword>
<dbReference type="PANTHER" id="PTHR33969:SF2">
    <property type="entry name" value="SEGREGATION AND CONDENSATION PROTEIN A"/>
    <property type="match status" value="1"/>
</dbReference>
<evidence type="ECO:0000256" key="1">
    <source>
        <dbReference type="ARBA" id="ARBA00022829"/>
    </source>
</evidence>
<keyword evidence="3" id="KW-0132">Cell division</keyword>
<dbReference type="Pfam" id="PF02616">
    <property type="entry name" value="SMC_ScpA"/>
    <property type="match status" value="1"/>
</dbReference>
<protein>
    <recommendedName>
        <fullName evidence="2 3">Segregation and condensation protein A</fullName>
    </recommendedName>
</protein>
<keyword evidence="1 3" id="KW-0159">Chromosome partition</keyword>
<dbReference type="InterPro" id="IPR023093">
    <property type="entry name" value="ScpA-like_C"/>
</dbReference>
<reference evidence="5" key="1">
    <citation type="submission" date="2016-08" db="EMBL/GenBank/DDBJ databases">
        <authorList>
            <person name="Varghese N."/>
            <person name="Submissions Spin"/>
        </authorList>
    </citation>
    <scope>NUCLEOTIDE SEQUENCE [LARGE SCALE GENOMIC DNA]</scope>
    <source>
        <strain evidence="5">R-53094</strain>
    </source>
</reference>
<keyword evidence="3" id="KW-0131">Cell cycle</keyword>
<dbReference type="GO" id="GO:0007059">
    <property type="term" value="P:chromosome segregation"/>
    <property type="evidence" value="ECO:0007669"/>
    <property type="project" value="UniProtKB-UniRule"/>
</dbReference>
<comment type="subcellular location">
    <subcellularLocation>
        <location evidence="3">Cytoplasm</location>
    </subcellularLocation>
    <text evidence="3">Associated with two foci at the outer edges of the nucleoid region in young cells, and at four foci within both cell halves in older cells.</text>
</comment>
<dbReference type="EMBL" id="FMAO01000001">
    <property type="protein sequence ID" value="SCB77160.1"/>
    <property type="molecule type" value="Genomic_DNA"/>
</dbReference>
<dbReference type="GO" id="GO:0005737">
    <property type="term" value="C:cytoplasm"/>
    <property type="evidence" value="ECO:0007669"/>
    <property type="project" value="UniProtKB-SubCell"/>
</dbReference>
<dbReference type="HAMAP" id="MF_01805">
    <property type="entry name" value="ScpA"/>
    <property type="match status" value="1"/>
</dbReference>
<evidence type="ECO:0000313" key="4">
    <source>
        <dbReference type="EMBL" id="SCB77160.1"/>
    </source>
</evidence>
<name>A0A1C3Z4E8_9LACO</name>
<evidence type="ECO:0000313" key="5">
    <source>
        <dbReference type="Proteomes" id="UP000199268"/>
    </source>
</evidence>
<organism evidence="4 5">
    <name type="scientific">Weissella bombi</name>
    <dbReference type="NCBI Taxonomy" id="1505725"/>
    <lineage>
        <taxon>Bacteria</taxon>
        <taxon>Bacillati</taxon>
        <taxon>Bacillota</taxon>
        <taxon>Bacilli</taxon>
        <taxon>Lactobacillales</taxon>
        <taxon>Lactobacillaceae</taxon>
        <taxon>Weissella</taxon>
    </lineage>
</organism>
<dbReference type="GO" id="GO:0051301">
    <property type="term" value="P:cell division"/>
    <property type="evidence" value="ECO:0007669"/>
    <property type="project" value="UniProtKB-KW"/>
</dbReference>
<comment type="function">
    <text evidence="3">Participates in chromosomal partition during cell division. May act via the formation of a condensin-like complex containing Smc and ScpB that pull DNA away from mid-cell into both cell halves.</text>
</comment>
<gene>
    <name evidence="3" type="primary">scpA</name>
    <name evidence="4" type="ORF">GA0061074_101298</name>
</gene>
<evidence type="ECO:0000256" key="2">
    <source>
        <dbReference type="ARBA" id="ARBA00044777"/>
    </source>
</evidence>
<dbReference type="Proteomes" id="UP000199268">
    <property type="component" value="Unassembled WGS sequence"/>
</dbReference>
<dbReference type="OrthoDB" id="9811016at2"/>
<dbReference type="Gene3D" id="1.10.10.580">
    <property type="entry name" value="Structural maintenance of chromosome 1. Chain E"/>
    <property type="match status" value="1"/>
</dbReference>
<comment type="similarity">
    <text evidence="3">Belongs to the ScpA family.</text>
</comment>
<dbReference type="AlphaFoldDB" id="A0A1C3Z4E8"/>
<accession>A0A1C3Z4E8</accession>
<dbReference type="InterPro" id="IPR003768">
    <property type="entry name" value="ScpA"/>
</dbReference>
<dbReference type="Gene3D" id="6.10.250.2410">
    <property type="match status" value="1"/>
</dbReference>
<dbReference type="PANTHER" id="PTHR33969">
    <property type="entry name" value="SEGREGATION AND CONDENSATION PROTEIN A"/>
    <property type="match status" value="1"/>
</dbReference>
<evidence type="ECO:0000256" key="3">
    <source>
        <dbReference type="HAMAP-Rule" id="MF_01805"/>
    </source>
</evidence>
<dbReference type="STRING" id="1505725.GA0061074_101298"/>
<comment type="subunit">
    <text evidence="3">Component of a cohesin-like complex composed of ScpA, ScpB and the Smc homodimer, in which ScpA and ScpB bind to the head domain of Smc. The presence of the three proteins is required for the association of the complex with DNA.</text>
</comment>
<proteinExistence type="inferred from homology"/>
<sequence>MNEKLAYHIEDFDGPLDLLLHLIRVNEMDIMDIPIVEITSQYLDFLHQAQERNLDVAGEFLVMAATLMSIKARYLLPQNDVFEYDEELAEFVTDTVDPRDELMMQLQEYQRFQQAAGELRNREEERQLQFSRAPMALPADVKGAPLPDGLTLDDLQLAFNKLVKRRFHKQVQTRSVQNDTWSIQKQMNKLMDKLAIQSVISFEALFEDDVTKDEVVTTFMAMLELVGHQHIQVKQNELFASIDVMRGDKPYDQMNGEGDQANAK</sequence>
<dbReference type="GO" id="GO:0006260">
    <property type="term" value="P:DNA replication"/>
    <property type="evidence" value="ECO:0007669"/>
    <property type="project" value="UniProtKB-UniRule"/>
</dbReference>
<keyword evidence="5" id="KW-1185">Reference proteome</keyword>